<keyword evidence="2" id="KW-1185">Reference proteome</keyword>
<dbReference type="AlphaFoldDB" id="A0ABD0JM90"/>
<evidence type="ECO:0000313" key="1">
    <source>
        <dbReference type="EMBL" id="KAK7476135.1"/>
    </source>
</evidence>
<reference evidence="1 2" key="1">
    <citation type="journal article" date="2023" name="Sci. Data">
        <title>Genome assembly of the Korean intertidal mud-creeper Batillaria attramentaria.</title>
        <authorList>
            <person name="Patra A.K."/>
            <person name="Ho P.T."/>
            <person name="Jun S."/>
            <person name="Lee S.J."/>
            <person name="Kim Y."/>
            <person name="Won Y.J."/>
        </authorList>
    </citation>
    <scope>NUCLEOTIDE SEQUENCE [LARGE SCALE GENOMIC DNA]</scope>
    <source>
        <strain evidence="1">Wonlab-2016</strain>
    </source>
</reference>
<name>A0ABD0JM90_9CAEN</name>
<gene>
    <name evidence="1" type="ORF">BaRGS_00032628</name>
</gene>
<sequence length="95" mass="11027">MKLLGPSNVIWCTKEKVKPKKFNTAKTSSGYRKRRVLTKRDKASQETEPKISSRQTEVLTLSQFYFLYPRSISLPVLFRLHLARHFHPARSNPGP</sequence>
<protein>
    <submittedName>
        <fullName evidence="1">Uncharacterized protein</fullName>
    </submittedName>
</protein>
<proteinExistence type="predicted"/>
<comment type="caution">
    <text evidence="1">The sequence shown here is derived from an EMBL/GenBank/DDBJ whole genome shotgun (WGS) entry which is preliminary data.</text>
</comment>
<dbReference type="Proteomes" id="UP001519460">
    <property type="component" value="Unassembled WGS sequence"/>
</dbReference>
<dbReference type="EMBL" id="JACVVK020000384">
    <property type="protein sequence ID" value="KAK7476135.1"/>
    <property type="molecule type" value="Genomic_DNA"/>
</dbReference>
<accession>A0ABD0JM90</accession>
<evidence type="ECO:0000313" key="2">
    <source>
        <dbReference type="Proteomes" id="UP001519460"/>
    </source>
</evidence>
<organism evidence="1 2">
    <name type="scientific">Batillaria attramentaria</name>
    <dbReference type="NCBI Taxonomy" id="370345"/>
    <lineage>
        <taxon>Eukaryota</taxon>
        <taxon>Metazoa</taxon>
        <taxon>Spiralia</taxon>
        <taxon>Lophotrochozoa</taxon>
        <taxon>Mollusca</taxon>
        <taxon>Gastropoda</taxon>
        <taxon>Caenogastropoda</taxon>
        <taxon>Sorbeoconcha</taxon>
        <taxon>Cerithioidea</taxon>
        <taxon>Batillariidae</taxon>
        <taxon>Batillaria</taxon>
    </lineage>
</organism>